<feature type="signal peptide" evidence="1">
    <location>
        <begin position="1"/>
        <end position="30"/>
    </location>
</feature>
<protein>
    <recommendedName>
        <fullName evidence="4">Secreted protein</fullName>
    </recommendedName>
</protein>
<evidence type="ECO:0008006" key="4">
    <source>
        <dbReference type="Google" id="ProtNLM"/>
    </source>
</evidence>
<evidence type="ECO:0000256" key="1">
    <source>
        <dbReference type="SAM" id="SignalP"/>
    </source>
</evidence>
<name>A0A931CEY8_9ACTN</name>
<keyword evidence="3" id="KW-1185">Reference proteome</keyword>
<accession>A0A931CEY8</accession>
<evidence type="ECO:0000313" key="2">
    <source>
        <dbReference type="EMBL" id="MBG0568655.1"/>
    </source>
</evidence>
<sequence length="132" mass="14421">MIRARRRAAFTAACALGTVLGMVPAAPALADPSGCRKDTTRFGVNTDGMLYATGEGNCGTRVYRVLEVEIKQQIDFQPDPVALKSSDAGSDLYYKASPTGCDNNQRKVYYGRTFFQGHTDYDDTSARVYDVC</sequence>
<dbReference type="Proteomes" id="UP000598146">
    <property type="component" value="Unassembled WGS sequence"/>
</dbReference>
<dbReference type="AlphaFoldDB" id="A0A931CEY8"/>
<proteinExistence type="predicted"/>
<organism evidence="2 3">
    <name type="scientific">Actinoplanes aureus</name>
    <dbReference type="NCBI Taxonomy" id="2792083"/>
    <lineage>
        <taxon>Bacteria</taxon>
        <taxon>Bacillati</taxon>
        <taxon>Actinomycetota</taxon>
        <taxon>Actinomycetes</taxon>
        <taxon>Micromonosporales</taxon>
        <taxon>Micromonosporaceae</taxon>
        <taxon>Actinoplanes</taxon>
    </lineage>
</organism>
<dbReference type="EMBL" id="JADQTO010000042">
    <property type="protein sequence ID" value="MBG0568655.1"/>
    <property type="molecule type" value="Genomic_DNA"/>
</dbReference>
<comment type="caution">
    <text evidence="2">The sequence shown here is derived from an EMBL/GenBank/DDBJ whole genome shotgun (WGS) entry which is preliminary data.</text>
</comment>
<gene>
    <name evidence="2" type="ORF">I4J89_45270</name>
</gene>
<reference evidence="2" key="1">
    <citation type="submission" date="2020-11" db="EMBL/GenBank/DDBJ databases">
        <title>Isolation and identification of active actinomycetes.</title>
        <authorList>
            <person name="Sun X."/>
        </authorList>
    </citation>
    <scope>NUCLEOTIDE SEQUENCE</scope>
    <source>
        <strain evidence="2">NEAU-A11</strain>
    </source>
</reference>
<evidence type="ECO:0000313" key="3">
    <source>
        <dbReference type="Proteomes" id="UP000598146"/>
    </source>
</evidence>
<dbReference type="RefSeq" id="WP_196420426.1">
    <property type="nucleotide sequence ID" value="NZ_JADQTO010000042.1"/>
</dbReference>
<keyword evidence="1" id="KW-0732">Signal</keyword>
<feature type="chain" id="PRO_5037211232" description="Secreted protein" evidence="1">
    <location>
        <begin position="31"/>
        <end position="132"/>
    </location>
</feature>